<dbReference type="InterPro" id="IPR002104">
    <property type="entry name" value="Integrase_catalytic"/>
</dbReference>
<evidence type="ECO:0000256" key="5">
    <source>
        <dbReference type="ARBA" id="ARBA00023195"/>
    </source>
</evidence>
<dbReference type="GO" id="GO:0003677">
    <property type="term" value="F:DNA binding"/>
    <property type="evidence" value="ECO:0007669"/>
    <property type="project" value="UniProtKB-KW"/>
</dbReference>
<evidence type="ECO:0000256" key="3">
    <source>
        <dbReference type="ARBA" id="ARBA00023125"/>
    </source>
</evidence>
<sequence length="406" mass="45686">MPTKITKRTIDEALRTAGRVRLTDTQKGLMLRTRSGAAVWSYRMQRDGRQVFVDLGTHLDINPDQARMLAAEASDLIRRGGRPDDEWVARRRVGLGVDETVVARSTKPTLAQVRGDFLLWILGNRRPKTHADYRQTLTQPALARLMDQHIDRLEREDFAEAIAAMAATGRFRNAEKTGHILSAMWSWASQDHLIRKTGATRGMLIGLKPPETQIVKKPRRVPSPATVRTLLAMRKDMSPTIADAVTLLAYTAQRRLTIVSARREDFQRTGQYLVWTIPGPKMKAGREHAIPLPREIWLIVERVEKGFLFPSGAGHVSEYTLTHALCDRPVGFSPHDLRRGFSQLVRAKGFTTADVKLVLDHSEGAGDDVTLAHYDFFADMRRKHAILRAWADALKDKAKQGRARAA</sequence>
<dbReference type="EMBL" id="LAZR01000200">
    <property type="protein sequence ID" value="KKN82489.1"/>
    <property type="molecule type" value="Genomic_DNA"/>
</dbReference>
<accession>A0A0F9TT26</accession>
<dbReference type="PROSITE" id="PS51898">
    <property type="entry name" value="TYR_RECOMBINASE"/>
    <property type="match status" value="1"/>
</dbReference>
<feature type="domain" description="Tyr recombinase" evidence="7">
    <location>
        <begin position="216"/>
        <end position="388"/>
    </location>
</feature>
<dbReference type="GO" id="GO:0044826">
    <property type="term" value="P:viral genome integration into host DNA"/>
    <property type="evidence" value="ECO:0007669"/>
    <property type="project" value="UniProtKB-KW"/>
</dbReference>
<keyword evidence="2" id="KW-0229">DNA integration</keyword>
<dbReference type="GO" id="GO:0006310">
    <property type="term" value="P:DNA recombination"/>
    <property type="evidence" value="ECO:0007669"/>
    <property type="project" value="UniProtKB-KW"/>
</dbReference>
<protein>
    <recommendedName>
        <fullName evidence="7">Tyr recombinase domain-containing protein</fullName>
    </recommendedName>
</protein>
<dbReference type="InterPro" id="IPR050808">
    <property type="entry name" value="Phage_Integrase"/>
</dbReference>
<keyword evidence="5" id="KW-1179">Viral genome integration</keyword>
<dbReference type="Gene3D" id="1.10.443.10">
    <property type="entry name" value="Intergrase catalytic core"/>
    <property type="match status" value="1"/>
</dbReference>
<keyword evidence="4" id="KW-0233">DNA recombination</keyword>
<dbReference type="Pfam" id="PF13356">
    <property type="entry name" value="Arm-DNA-bind_3"/>
    <property type="match status" value="1"/>
</dbReference>
<dbReference type="Gene3D" id="1.10.150.130">
    <property type="match status" value="1"/>
</dbReference>
<dbReference type="GO" id="GO:0046718">
    <property type="term" value="P:symbiont entry into host cell"/>
    <property type="evidence" value="ECO:0007669"/>
    <property type="project" value="UniProtKB-KW"/>
</dbReference>
<dbReference type="InterPro" id="IPR011010">
    <property type="entry name" value="DNA_brk_join_enz"/>
</dbReference>
<dbReference type="Gene3D" id="3.30.160.390">
    <property type="entry name" value="Integrase, DNA-binding domain"/>
    <property type="match status" value="1"/>
</dbReference>
<dbReference type="InterPro" id="IPR025166">
    <property type="entry name" value="Integrase_DNA_bind_dom"/>
</dbReference>
<comment type="similarity">
    <text evidence="1">Belongs to the 'phage' integrase family.</text>
</comment>
<evidence type="ECO:0000256" key="2">
    <source>
        <dbReference type="ARBA" id="ARBA00022908"/>
    </source>
</evidence>
<evidence type="ECO:0000313" key="8">
    <source>
        <dbReference type="EMBL" id="KKN82489.1"/>
    </source>
</evidence>
<keyword evidence="3" id="KW-0238">DNA-binding</keyword>
<dbReference type="AlphaFoldDB" id="A0A0F9TT26"/>
<keyword evidence="6" id="KW-1160">Virus entry into host cell</keyword>
<evidence type="ECO:0000259" key="7">
    <source>
        <dbReference type="PROSITE" id="PS51898"/>
    </source>
</evidence>
<organism evidence="8">
    <name type="scientific">marine sediment metagenome</name>
    <dbReference type="NCBI Taxonomy" id="412755"/>
    <lineage>
        <taxon>unclassified sequences</taxon>
        <taxon>metagenomes</taxon>
        <taxon>ecological metagenomes</taxon>
    </lineage>
</organism>
<dbReference type="GO" id="GO:0015074">
    <property type="term" value="P:DNA integration"/>
    <property type="evidence" value="ECO:0007669"/>
    <property type="project" value="UniProtKB-KW"/>
</dbReference>
<dbReference type="InterPro" id="IPR013762">
    <property type="entry name" value="Integrase-like_cat_sf"/>
</dbReference>
<dbReference type="PANTHER" id="PTHR30629:SF2">
    <property type="entry name" value="PROPHAGE INTEGRASE INTS-RELATED"/>
    <property type="match status" value="1"/>
</dbReference>
<evidence type="ECO:0000256" key="4">
    <source>
        <dbReference type="ARBA" id="ARBA00023172"/>
    </source>
</evidence>
<dbReference type="InterPro" id="IPR010998">
    <property type="entry name" value="Integrase_recombinase_N"/>
</dbReference>
<evidence type="ECO:0000256" key="6">
    <source>
        <dbReference type="ARBA" id="ARBA00023296"/>
    </source>
</evidence>
<evidence type="ECO:0000256" key="1">
    <source>
        <dbReference type="ARBA" id="ARBA00008857"/>
    </source>
</evidence>
<reference evidence="8" key="1">
    <citation type="journal article" date="2015" name="Nature">
        <title>Complex archaea that bridge the gap between prokaryotes and eukaryotes.</title>
        <authorList>
            <person name="Spang A."/>
            <person name="Saw J.H."/>
            <person name="Jorgensen S.L."/>
            <person name="Zaremba-Niedzwiedzka K."/>
            <person name="Martijn J."/>
            <person name="Lind A.E."/>
            <person name="van Eijk R."/>
            <person name="Schleper C."/>
            <person name="Guy L."/>
            <person name="Ettema T.J."/>
        </authorList>
    </citation>
    <scope>NUCLEOTIDE SEQUENCE</scope>
</reference>
<gene>
    <name evidence="8" type="ORF">LCGC14_0309110</name>
</gene>
<name>A0A0F9TT26_9ZZZZ</name>
<dbReference type="InterPro" id="IPR038488">
    <property type="entry name" value="Integrase_DNA-bd_sf"/>
</dbReference>
<proteinExistence type="inferred from homology"/>
<dbReference type="SUPFAM" id="SSF56349">
    <property type="entry name" value="DNA breaking-rejoining enzymes"/>
    <property type="match status" value="1"/>
</dbReference>
<dbReference type="GO" id="GO:0075713">
    <property type="term" value="P:establishment of integrated proviral latency"/>
    <property type="evidence" value="ECO:0007669"/>
    <property type="project" value="UniProtKB-KW"/>
</dbReference>
<comment type="caution">
    <text evidence="8">The sequence shown here is derived from an EMBL/GenBank/DDBJ whole genome shotgun (WGS) entry which is preliminary data.</text>
</comment>
<dbReference type="PANTHER" id="PTHR30629">
    <property type="entry name" value="PROPHAGE INTEGRASE"/>
    <property type="match status" value="1"/>
</dbReference>